<name>A0A7W6FVK4_9HYPH</name>
<dbReference type="AlphaFoldDB" id="A0A7W6FVK4"/>
<comment type="caution">
    <text evidence="3">The sequence shown here is derived from an EMBL/GenBank/DDBJ whole genome shotgun (WGS) entry which is preliminary data.</text>
</comment>
<sequence>MRYNRLGRTGLFVSELCLGTMTFGQSKGRYAAASGVGQDAVDAILRRAIDAGINFVDTADVYAEGQSEEILGRAIRNLGIARRDIVLATKFEHPMGAGPNDAGGSRKHIVDAVEASLRRLGTDHIDLYQMHGWDPATPVEETVAALDDLVRRGLVRYLGVSNWAAWQVATALGLAERTNNARFQSYQGYYSLVGREIERDVVPALEHHGLSLIAFSPLAGGYLTGKYRSGADGGRRKTIPFPPVDETRGAKVLDAMEPIATAHETSLEAVALAWLRRQPAVASIITGMKSVEQLDANLRAVAVELTDDAMEMLGGLAGPNPEYPGWMLTQGSAARASLLATGTLPKGE</sequence>
<protein>
    <submittedName>
        <fullName evidence="3">Aryl-alcohol dehydrogenase-like predicted oxidoreductase</fullName>
    </submittedName>
</protein>
<dbReference type="InterPro" id="IPR050523">
    <property type="entry name" value="AKR_Detox_Biosynth"/>
</dbReference>
<keyword evidence="1" id="KW-0560">Oxidoreductase</keyword>
<dbReference type="InterPro" id="IPR036812">
    <property type="entry name" value="NAD(P)_OxRdtase_dom_sf"/>
</dbReference>
<reference evidence="3 4" key="1">
    <citation type="submission" date="2020-08" db="EMBL/GenBank/DDBJ databases">
        <title>Genomic Encyclopedia of Type Strains, Phase IV (KMG-IV): sequencing the most valuable type-strain genomes for metagenomic binning, comparative biology and taxonomic classification.</title>
        <authorList>
            <person name="Goeker M."/>
        </authorList>
    </citation>
    <scope>NUCLEOTIDE SEQUENCE [LARGE SCALE GENOMIC DNA]</scope>
    <source>
        <strain evidence="3 4">DSM 25024</strain>
    </source>
</reference>
<accession>A0A7W6FVK4</accession>
<organism evidence="3 4">
    <name type="scientific">Aureimonas phyllosphaerae</name>
    <dbReference type="NCBI Taxonomy" id="1166078"/>
    <lineage>
        <taxon>Bacteria</taxon>
        <taxon>Pseudomonadati</taxon>
        <taxon>Pseudomonadota</taxon>
        <taxon>Alphaproteobacteria</taxon>
        <taxon>Hyphomicrobiales</taxon>
        <taxon>Aurantimonadaceae</taxon>
        <taxon>Aureimonas</taxon>
    </lineage>
</organism>
<dbReference type="SUPFAM" id="SSF51430">
    <property type="entry name" value="NAD(P)-linked oxidoreductase"/>
    <property type="match status" value="1"/>
</dbReference>
<evidence type="ECO:0000313" key="3">
    <source>
        <dbReference type="EMBL" id="MBB3937293.1"/>
    </source>
</evidence>
<dbReference type="RefSeq" id="WP_090964236.1">
    <property type="nucleotide sequence ID" value="NZ_FOOA01000012.1"/>
</dbReference>
<feature type="domain" description="NADP-dependent oxidoreductase" evidence="2">
    <location>
        <begin position="15"/>
        <end position="313"/>
    </location>
</feature>
<dbReference type="GO" id="GO:0005829">
    <property type="term" value="C:cytosol"/>
    <property type="evidence" value="ECO:0007669"/>
    <property type="project" value="TreeGrafter"/>
</dbReference>
<dbReference type="PANTHER" id="PTHR43364">
    <property type="entry name" value="NADH-SPECIFIC METHYLGLYOXAL REDUCTASE-RELATED"/>
    <property type="match status" value="1"/>
</dbReference>
<dbReference type="PANTHER" id="PTHR43364:SF4">
    <property type="entry name" value="NAD(P)-LINKED OXIDOREDUCTASE SUPERFAMILY PROTEIN"/>
    <property type="match status" value="1"/>
</dbReference>
<dbReference type="FunFam" id="3.20.20.100:FF:000004">
    <property type="entry name" value="Oxidoreductase, aldo/keto reductase"/>
    <property type="match status" value="1"/>
</dbReference>
<evidence type="ECO:0000313" key="4">
    <source>
        <dbReference type="Proteomes" id="UP000531216"/>
    </source>
</evidence>
<dbReference type="OrthoDB" id="9774523at2"/>
<dbReference type="CDD" id="cd19091">
    <property type="entry name" value="AKR_PsAKR"/>
    <property type="match status" value="1"/>
</dbReference>
<gene>
    <name evidence="3" type="ORF">GGR05_003459</name>
</gene>
<evidence type="ECO:0000259" key="2">
    <source>
        <dbReference type="Pfam" id="PF00248"/>
    </source>
</evidence>
<dbReference type="Proteomes" id="UP000531216">
    <property type="component" value="Unassembled WGS sequence"/>
</dbReference>
<dbReference type="InterPro" id="IPR023210">
    <property type="entry name" value="NADP_OxRdtase_dom"/>
</dbReference>
<dbReference type="GO" id="GO:0016491">
    <property type="term" value="F:oxidoreductase activity"/>
    <property type="evidence" value="ECO:0007669"/>
    <property type="project" value="UniProtKB-KW"/>
</dbReference>
<dbReference type="Pfam" id="PF00248">
    <property type="entry name" value="Aldo_ket_red"/>
    <property type="match status" value="1"/>
</dbReference>
<keyword evidence="4" id="KW-1185">Reference proteome</keyword>
<dbReference type="EMBL" id="JACIDO010000008">
    <property type="protein sequence ID" value="MBB3937293.1"/>
    <property type="molecule type" value="Genomic_DNA"/>
</dbReference>
<proteinExistence type="predicted"/>
<dbReference type="Gene3D" id="3.20.20.100">
    <property type="entry name" value="NADP-dependent oxidoreductase domain"/>
    <property type="match status" value="1"/>
</dbReference>
<evidence type="ECO:0000256" key="1">
    <source>
        <dbReference type="ARBA" id="ARBA00023002"/>
    </source>
</evidence>